<name>C2EIP2_9LACO</name>
<accession>C2EIP2</accession>
<dbReference type="HOGENOM" id="CLU_1169509_0_0_9"/>
<dbReference type="EMBL" id="ACGT01000031">
    <property type="protein sequence ID" value="EEJ73640.1"/>
    <property type="molecule type" value="Genomic_DNA"/>
</dbReference>
<evidence type="ECO:0000313" key="3">
    <source>
        <dbReference type="Proteomes" id="UP000003531"/>
    </source>
</evidence>
<comment type="caution">
    <text evidence="2">The sequence shown here is derived from an EMBL/GenBank/DDBJ whole genome shotgun (WGS) entry which is preliminary data.</text>
</comment>
<dbReference type="AlphaFoldDB" id="C2EIP2"/>
<feature type="compositionally biased region" description="Acidic residues" evidence="1">
    <location>
        <begin position="230"/>
        <end position="242"/>
    </location>
</feature>
<proteinExistence type="predicted"/>
<reference evidence="2 3" key="1">
    <citation type="submission" date="2009-01" db="EMBL/GenBank/DDBJ databases">
        <authorList>
            <person name="Qin X."/>
            <person name="Bachman B."/>
            <person name="Battles P."/>
            <person name="Bell A."/>
            <person name="Bess C."/>
            <person name="Bickham C."/>
            <person name="Chaboub L."/>
            <person name="Chen D."/>
            <person name="Coyle M."/>
            <person name="Deiros D.R."/>
            <person name="Dinh H."/>
            <person name="Forbes L."/>
            <person name="Fowler G."/>
            <person name="Francisco L."/>
            <person name="Fu Q."/>
            <person name="Gubbala S."/>
            <person name="Hale W."/>
            <person name="Han Y."/>
            <person name="Hemphill L."/>
            <person name="Highlander S.K."/>
            <person name="Hirani K."/>
            <person name="Hogues M."/>
            <person name="Jackson L."/>
            <person name="Jakkamsetti A."/>
            <person name="Javaid M."/>
            <person name="Jiang H."/>
            <person name="Korchina V."/>
            <person name="Kovar C."/>
            <person name="Lara F."/>
            <person name="Lee S."/>
            <person name="Mata R."/>
            <person name="Mathew T."/>
            <person name="Moen C."/>
            <person name="Morales K."/>
            <person name="Munidasa M."/>
            <person name="Nazareth L."/>
            <person name="Ngo R."/>
            <person name="Nguyen L."/>
            <person name="Okwuonu G."/>
            <person name="Ongeri F."/>
            <person name="Patil S."/>
            <person name="Petrosino J."/>
            <person name="Pham C."/>
            <person name="Pham P."/>
            <person name="Pu L.-L."/>
            <person name="Puazo M."/>
            <person name="Raj R."/>
            <person name="Reid J."/>
            <person name="Rouhana J."/>
            <person name="Saada N."/>
            <person name="Shang Y."/>
            <person name="Simmons D."/>
            <person name="Thornton R."/>
            <person name="Warren J."/>
            <person name="Weissenberger G."/>
            <person name="Zhang J."/>
            <person name="Zhang L."/>
            <person name="Zhou C."/>
            <person name="Zhu D."/>
            <person name="Muzny D."/>
            <person name="Worley K."/>
            <person name="Gibbs R."/>
        </authorList>
    </citation>
    <scope>NUCLEOTIDE SEQUENCE [LARGE SCALE GENOMIC DNA]</scope>
    <source>
        <strain evidence="2 3">ATCC 11741</strain>
    </source>
</reference>
<feature type="region of interest" description="Disordered" evidence="1">
    <location>
        <begin position="181"/>
        <end position="249"/>
    </location>
</feature>
<evidence type="ECO:0000313" key="2">
    <source>
        <dbReference type="EMBL" id="EEJ73640.1"/>
    </source>
</evidence>
<sequence length="249" mass="29002">MGLQIKIVKESTFMKIRGRLVEKINLRDSDNHYLFVVQGEYGLFKAVTNERKFIDKLLDEDNADKSWELSVSQVVIRENGETKVKEYLDNVTIVENFKVKKVEQHKVEDEIKKVDQVDAEDNEIIDKTLVVDKVQPTETKKISDDEILTEFQNKKNNLKDITIDDTEEDDDLDEVTDNYVSFSESHQNKDDDKEEKNTEVDLSEIDKKEVPIDQNKDNDKEEKTDTTNSADEDDFDDDDDGTEIPADWW</sequence>
<evidence type="ECO:0000256" key="1">
    <source>
        <dbReference type="SAM" id="MobiDB-lite"/>
    </source>
</evidence>
<organism evidence="2 3">
    <name type="scientific">Ligilactobacillus salivarius DSM 20555 = ATCC 11741</name>
    <dbReference type="NCBI Taxonomy" id="1423799"/>
    <lineage>
        <taxon>Bacteria</taxon>
        <taxon>Bacillati</taxon>
        <taxon>Bacillota</taxon>
        <taxon>Bacilli</taxon>
        <taxon>Lactobacillales</taxon>
        <taxon>Lactobacillaceae</taxon>
        <taxon>Ligilactobacillus</taxon>
    </lineage>
</organism>
<gene>
    <name evidence="2" type="ORF">HMPREF0545_1514</name>
</gene>
<dbReference type="Proteomes" id="UP000003531">
    <property type="component" value="Unassembled WGS sequence"/>
</dbReference>
<protein>
    <submittedName>
        <fullName evidence="2">Uncharacterized protein</fullName>
    </submittedName>
</protein>
<feature type="compositionally biased region" description="Basic and acidic residues" evidence="1">
    <location>
        <begin position="186"/>
        <end position="225"/>
    </location>
</feature>